<dbReference type="GO" id="GO:0000151">
    <property type="term" value="C:ubiquitin ligase complex"/>
    <property type="evidence" value="ECO:0007669"/>
    <property type="project" value="TreeGrafter"/>
</dbReference>
<dbReference type="AlphaFoldDB" id="A0A0C9YGG8"/>
<protein>
    <recommendedName>
        <fullName evidence="12">RING-type E3 ubiquitin transferase</fullName>
    </recommendedName>
</protein>
<feature type="compositionally biased region" description="Low complexity" evidence="7">
    <location>
        <begin position="185"/>
        <end position="195"/>
    </location>
</feature>
<evidence type="ECO:0000256" key="6">
    <source>
        <dbReference type="PROSITE-ProRule" id="PRU00175"/>
    </source>
</evidence>
<evidence type="ECO:0008006" key="12">
    <source>
        <dbReference type="Google" id="ProtNLM"/>
    </source>
</evidence>
<feature type="domain" description="FHA" evidence="8">
    <location>
        <begin position="228"/>
        <end position="291"/>
    </location>
</feature>
<feature type="compositionally biased region" description="Low complexity" evidence="7">
    <location>
        <begin position="18"/>
        <end position="27"/>
    </location>
</feature>
<keyword evidence="11" id="KW-1185">Reference proteome</keyword>
<dbReference type="PROSITE" id="PS50089">
    <property type="entry name" value="ZF_RING_2"/>
    <property type="match status" value="1"/>
</dbReference>
<organism evidence="10 11">
    <name type="scientific">Pisolithus microcarpus 441</name>
    <dbReference type="NCBI Taxonomy" id="765257"/>
    <lineage>
        <taxon>Eukaryota</taxon>
        <taxon>Fungi</taxon>
        <taxon>Dikarya</taxon>
        <taxon>Basidiomycota</taxon>
        <taxon>Agaricomycotina</taxon>
        <taxon>Agaricomycetes</taxon>
        <taxon>Agaricomycetidae</taxon>
        <taxon>Boletales</taxon>
        <taxon>Sclerodermatineae</taxon>
        <taxon>Pisolithaceae</taxon>
        <taxon>Pisolithus</taxon>
    </lineage>
</organism>
<feature type="compositionally biased region" description="Acidic residues" evidence="7">
    <location>
        <begin position="433"/>
        <end position="449"/>
    </location>
</feature>
<evidence type="ECO:0000256" key="5">
    <source>
        <dbReference type="ARBA" id="ARBA00022833"/>
    </source>
</evidence>
<dbReference type="EMBL" id="KN833878">
    <property type="protein sequence ID" value="KIK15761.1"/>
    <property type="molecule type" value="Genomic_DNA"/>
</dbReference>
<keyword evidence="4" id="KW-0833">Ubl conjugation pathway</keyword>
<evidence type="ECO:0000256" key="7">
    <source>
        <dbReference type="SAM" id="MobiDB-lite"/>
    </source>
</evidence>
<dbReference type="InterPro" id="IPR008984">
    <property type="entry name" value="SMAD_FHA_dom_sf"/>
</dbReference>
<sequence length="665" mass="71502">MTLSSTSAMDGAAVMTESSGSNNNANNPPVLMRSTTILGSFLRASRPRGVSTSAATCSTQQPQPQPRQPSPAAAGRDTPASPSPSPPATVPSPPTPVPVPSSQNNHRRRSLAPQALAIPPSIPLPASSGLGISHILRRRRSIGGTNILSPTPVSPTSDAPAAPSTTTSTANVAHMPNAVPQVNRGPSTTSSGSPPQTYRIRLVPHLDSRRTLRFDPITRDLKDDDPPLRIGRFTDRPGLNLAAQNALNSSKLAFKSKVVSRAHAEIWLENGRFFIRDTKSSSGTFLNHSRLATAGHESKPFQLRDGDLLQLGVDYQGGSEDIYKSVKIRVEVGREWQASANAFNMNAITQLRELGVSTDPFKLGETKGKKLPSKPNIPDCCICLFAVTIRQALFIAPCSHAFHYKCIRPLLEKHTTAFSCPLCRSFADLEEDVEVEPEADGVDEEEGREDAEARTAGVNQERDTQGGVGNVEWDAPHGPSSAPVEGSYNTHIYARDRDRPSHNHHRDNDHLYAPSHSQPRDGAETEVETDMGHETHRMRRPRVTVRTEGHIVVPATSTSAPIPSAARGTGNSVPEVAPAHPRDTDEEMIDGDLEADLYADEPDPDSLADAWIRRVRPLQREVGSEGEDGGEGEGSRSGSLEGGVSVGMGMIVDSEGTVSNGKRKR</sequence>
<feature type="domain" description="RING-type" evidence="9">
    <location>
        <begin position="380"/>
        <end position="424"/>
    </location>
</feature>
<evidence type="ECO:0000259" key="8">
    <source>
        <dbReference type="PROSITE" id="PS50006"/>
    </source>
</evidence>
<dbReference type="SUPFAM" id="SSF57850">
    <property type="entry name" value="RING/U-box"/>
    <property type="match status" value="1"/>
</dbReference>
<dbReference type="PANTHER" id="PTHR15067">
    <property type="entry name" value="E3 UBIQUITIN-PROTEIN LIGASE RNF8"/>
    <property type="match status" value="1"/>
</dbReference>
<feature type="compositionally biased region" description="Basic and acidic residues" evidence="7">
    <location>
        <begin position="493"/>
        <end position="510"/>
    </location>
</feature>
<feature type="region of interest" description="Disordered" evidence="7">
    <location>
        <begin position="1"/>
        <end position="109"/>
    </location>
</feature>
<name>A0A0C9YGG8_9AGAM</name>
<dbReference type="HOGENOM" id="CLU_026302_1_0_1"/>
<evidence type="ECO:0000256" key="2">
    <source>
        <dbReference type="ARBA" id="ARBA00022723"/>
    </source>
</evidence>
<feature type="compositionally biased region" description="Pro residues" evidence="7">
    <location>
        <begin position="81"/>
        <end position="99"/>
    </location>
</feature>
<dbReference type="Pfam" id="PF17123">
    <property type="entry name" value="zf-RING_11"/>
    <property type="match status" value="1"/>
</dbReference>
<gene>
    <name evidence="10" type="ORF">PISMIDRAFT_16282</name>
</gene>
<dbReference type="GO" id="GO:0005829">
    <property type="term" value="C:cytosol"/>
    <property type="evidence" value="ECO:0007669"/>
    <property type="project" value="TreeGrafter"/>
</dbReference>
<dbReference type="OrthoDB" id="687730at2759"/>
<evidence type="ECO:0000313" key="10">
    <source>
        <dbReference type="EMBL" id="KIK15761.1"/>
    </source>
</evidence>
<keyword evidence="1" id="KW-0808">Transferase</keyword>
<dbReference type="GO" id="GO:0032153">
    <property type="term" value="C:cell division site"/>
    <property type="evidence" value="ECO:0007669"/>
    <property type="project" value="TreeGrafter"/>
</dbReference>
<dbReference type="GO" id="GO:0061630">
    <property type="term" value="F:ubiquitin protein ligase activity"/>
    <property type="evidence" value="ECO:0007669"/>
    <property type="project" value="TreeGrafter"/>
</dbReference>
<evidence type="ECO:0000256" key="1">
    <source>
        <dbReference type="ARBA" id="ARBA00022679"/>
    </source>
</evidence>
<keyword evidence="2" id="KW-0479">Metal-binding</keyword>
<reference evidence="11" key="2">
    <citation type="submission" date="2015-01" db="EMBL/GenBank/DDBJ databases">
        <title>Evolutionary Origins and Diversification of the Mycorrhizal Mutualists.</title>
        <authorList>
            <consortium name="DOE Joint Genome Institute"/>
            <consortium name="Mycorrhizal Genomics Consortium"/>
            <person name="Kohler A."/>
            <person name="Kuo A."/>
            <person name="Nagy L.G."/>
            <person name="Floudas D."/>
            <person name="Copeland A."/>
            <person name="Barry K.W."/>
            <person name="Cichocki N."/>
            <person name="Veneault-Fourrey C."/>
            <person name="LaButti K."/>
            <person name="Lindquist E.A."/>
            <person name="Lipzen A."/>
            <person name="Lundell T."/>
            <person name="Morin E."/>
            <person name="Murat C."/>
            <person name="Riley R."/>
            <person name="Ohm R."/>
            <person name="Sun H."/>
            <person name="Tunlid A."/>
            <person name="Henrissat B."/>
            <person name="Grigoriev I.V."/>
            <person name="Hibbett D.S."/>
            <person name="Martin F."/>
        </authorList>
    </citation>
    <scope>NUCLEOTIDE SEQUENCE [LARGE SCALE GENOMIC DNA]</scope>
    <source>
        <strain evidence="11">441</strain>
    </source>
</reference>
<feature type="region of interest" description="Disordered" evidence="7">
    <location>
        <begin position="619"/>
        <end position="665"/>
    </location>
</feature>
<accession>A0A0C9YGG8</accession>
<dbReference type="STRING" id="765257.A0A0C9YGG8"/>
<proteinExistence type="predicted"/>
<dbReference type="InterPro" id="IPR000253">
    <property type="entry name" value="FHA_dom"/>
</dbReference>
<dbReference type="SMART" id="SM00240">
    <property type="entry name" value="FHA"/>
    <property type="match status" value="1"/>
</dbReference>
<evidence type="ECO:0000259" key="9">
    <source>
        <dbReference type="PROSITE" id="PS50089"/>
    </source>
</evidence>
<feature type="compositionally biased region" description="Low complexity" evidence="7">
    <location>
        <begin position="149"/>
        <end position="173"/>
    </location>
</feature>
<keyword evidence="3 6" id="KW-0863">Zinc-finger</keyword>
<reference evidence="10 11" key="1">
    <citation type="submission" date="2014-04" db="EMBL/GenBank/DDBJ databases">
        <authorList>
            <consortium name="DOE Joint Genome Institute"/>
            <person name="Kuo A."/>
            <person name="Kohler A."/>
            <person name="Costa M.D."/>
            <person name="Nagy L.G."/>
            <person name="Floudas D."/>
            <person name="Copeland A."/>
            <person name="Barry K.W."/>
            <person name="Cichocki N."/>
            <person name="Veneault-Fourrey C."/>
            <person name="LaButti K."/>
            <person name="Lindquist E.A."/>
            <person name="Lipzen A."/>
            <person name="Lundell T."/>
            <person name="Morin E."/>
            <person name="Murat C."/>
            <person name="Sun H."/>
            <person name="Tunlid A."/>
            <person name="Henrissat B."/>
            <person name="Grigoriev I.V."/>
            <person name="Hibbett D.S."/>
            <person name="Martin F."/>
            <person name="Nordberg H.P."/>
            <person name="Cantor M.N."/>
            <person name="Hua S.X."/>
        </authorList>
    </citation>
    <scope>NUCLEOTIDE SEQUENCE [LARGE SCALE GENOMIC DNA]</scope>
    <source>
        <strain evidence="10 11">441</strain>
    </source>
</reference>
<dbReference type="GO" id="GO:0016567">
    <property type="term" value="P:protein ubiquitination"/>
    <property type="evidence" value="ECO:0007669"/>
    <property type="project" value="TreeGrafter"/>
</dbReference>
<feature type="compositionally biased region" description="Low complexity" evidence="7">
    <location>
        <begin position="70"/>
        <end position="80"/>
    </location>
</feature>
<dbReference type="InterPro" id="IPR013083">
    <property type="entry name" value="Znf_RING/FYVE/PHD"/>
</dbReference>
<dbReference type="Pfam" id="PF00498">
    <property type="entry name" value="FHA"/>
    <property type="match status" value="1"/>
</dbReference>
<dbReference type="PANTHER" id="PTHR15067:SF7">
    <property type="entry name" value="E3 UBIQUITIN-PROTEIN LIGASE DMA1-RELATED"/>
    <property type="match status" value="1"/>
</dbReference>
<keyword evidence="5" id="KW-0862">Zinc</keyword>
<evidence type="ECO:0000256" key="3">
    <source>
        <dbReference type="ARBA" id="ARBA00022771"/>
    </source>
</evidence>
<evidence type="ECO:0000313" key="11">
    <source>
        <dbReference type="Proteomes" id="UP000054018"/>
    </source>
</evidence>
<feature type="region of interest" description="Disordered" evidence="7">
    <location>
        <begin position="144"/>
        <end position="199"/>
    </location>
</feature>
<dbReference type="GO" id="GO:0006511">
    <property type="term" value="P:ubiquitin-dependent protein catabolic process"/>
    <property type="evidence" value="ECO:0007669"/>
    <property type="project" value="TreeGrafter"/>
</dbReference>
<dbReference type="SUPFAM" id="SSF49879">
    <property type="entry name" value="SMAD/FHA domain"/>
    <property type="match status" value="1"/>
</dbReference>
<dbReference type="PROSITE" id="PS50006">
    <property type="entry name" value="FHA_DOMAIN"/>
    <property type="match status" value="1"/>
</dbReference>
<dbReference type="Gene3D" id="3.30.40.10">
    <property type="entry name" value="Zinc/RING finger domain, C3HC4 (zinc finger)"/>
    <property type="match status" value="1"/>
</dbReference>
<evidence type="ECO:0000256" key="4">
    <source>
        <dbReference type="ARBA" id="ARBA00022786"/>
    </source>
</evidence>
<feature type="compositionally biased region" description="Polar residues" evidence="7">
    <location>
        <begin position="656"/>
        <end position="665"/>
    </location>
</feature>
<dbReference type="Gene3D" id="2.60.200.20">
    <property type="match status" value="1"/>
</dbReference>
<feature type="region of interest" description="Disordered" evidence="7">
    <location>
        <begin position="433"/>
        <end position="538"/>
    </location>
</feature>
<dbReference type="GO" id="GO:0008270">
    <property type="term" value="F:zinc ion binding"/>
    <property type="evidence" value="ECO:0007669"/>
    <property type="project" value="UniProtKB-KW"/>
</dbReference>
<dbReference type="InterPro" id="IPR001841">
    <property type="entry name" value="Znf_RING"/>
</dbReference>
<dbReference type="Proteomes" id="UP000054018">
    <property type="component" value="Unassembled WGS sequence"/>
</dbReference>
<dbReference type="SMART" id="SM00184">
    <property type="entry name" value="RING"/>
    <property type="match status" value="1"/>
</dbReference>
<feature type="region of interest" description="Disordered" evidence="7">
    <location>
        <begin position="558"/>
        <end position="585"/>
    </location>
</feature>